<dbReference type="OrthoDB" id="9538060at2759"/>
<sequence length="149" mass="17222">MFFRTIVFYLDNYGSFKVQGCLLELLSLQYTVSSHCDAMEIWKLLVLIVPLFALVYCAKGSSPNYNEEYWSTEDWKDAPSENTLGNRVTNLVKRYKSQQFYGLMGRRSGVPLSGRLSRKRNKGEAFVGLMGRRSSSGELEDEWDKPQFY</sequence>
<dbReference type="PROSITE" id="PS00267">
    <property type="entry name" value="TACHYKININ"/>
    <property type="match status" value="1"/>
</dbReference>
<evidence type="ECO:0000256" key="5">
    <source>
        <dbReference type="ARBA" id="ARBA00022729"/>
    </source>
</evidence>
<name>A0A9D3QHP3_MEGAT</name>
<reference evidence="7" key="1">
    <citation type="submission" date="2021-01" db="EMBL/GenBank/DDBJ databases">
        <authorList>
            <person name="Zahm M."/>
            <person name="Roques C."/>
            <person name="Cabau C."/>
            <person name="Klopp C."/>
            <person name="Donnadieu C."/>
            <person name="Jouanno E."/>
            <person name="Lampietro C."/>
            <person name="Louis A."/>
            <person name="Herpin A."/>
            <person name="Echchiki A."/>
            <person name="Berthelot C."/>
            <person name="Parey E."/>
            <person name="Roest-Crollius H."/>
            <person name="Braasch I."/>
            <person name="Postlethwait J."/>
            <person name="Bobe J."/>
            <person name="Montfort J."/>
            <person name="Bouchez O."/>
            <person name="Begum T."/>
            <person name="Mejri S."/>
            <person name="Adams A."/>
            <person name="Chen W.-J."/>
            <person name="Guiguen Y."/>
        </authorList>
    </citation>
    <scope>NUCLEOTIDE SEQUENCE</scope>
    <source>
        <strain evidence="7">YG-15Mar2019-1</strain>
        <tissue evidence="7">Brain</tissue>
    </source>
</reference>
<dbReference type="GO" id="GO:0005576">
    <property type="term" value="C:extracellular region"/>
    <property type="evidence" value="ECO:0007669"/>
    <property type="project" value="UniProtKB-SubCell"/>
</dbReference>
<dbReference type="InterPro" id="IPR013055">
    <property type="entry name" value="Tachy_Neuro_lke_CS"/>
</dbReference>
<accession>A0A9D3QHP3</accession>
<evidence type="ECO:0000313" key="7">
    <source>
        <dbReference type="EMBL" id="KAG7492424.1"/>
    </source>
</evidence>
<keyword evidence="5" id="KW-0732">Signal</keyword>
<evidence type="ECO:0000256" key="6">
    <source>
        <dbReference type="ARBA" id="ARBA00022815"/>
    </source>
</evidence>
<evidence type="ECO:0000313" key="8">
    <source>
        <dbReference type="Proteomes" id="UP001046870"/>
    </source>
</evidence>
<keyword evidence="6" id="KW-0027">Amidation</keyword>
<dbReference type="PANTHER" id="PTHR11250">
    <property type="entry name" value="TACHYKININ"/>
    <property type="match status" value="1"/>
</dbReference>
<dbReference type="Proteomes" id="UP001046870">
    <property type="component" value="Chromosome 1"/>
</dbReference>
<keyword evidence="4" id="KW-0165">Cleavage on pair of basic residues</keyword>
<proteinExistence type="inferred from homology"/>
<protein>
    <submittedName>
        <fullName evidence="7">Uncharacterized protein</fullName>
    </submittedName>
</protein>
<keyword evidence="8" id="KW-1185">Reference proteome</keyword>
<comment type="similarity">
    <text evidence="2">Belongs to the tachykinin family.</text>
</comment>
<dbReference type="AlphaFoldDB" id="A0A9D3QHP3"/>
<dbReference type="EMBL" id="JAFDVH010000001">
    <property type="protein sequence ID" value="KAG7492424.1"/>
    <property type="molecule type" value="Genomic_DNA"/>
</dbReference>
<comment type="caution">
    <text evidence="7">The sequence shown here is derived from an EMBL/GenBank/DDBJ whole genome shotgun (WGS) entry which is preliminary data.</text>
</comment>
<gene>
    <name evidence="7" type="ORF">MATL_G00014250</name>
</gene>
<keyword evidence="3" id="KW-0964">Secreted</keyword>
<comment type="subcellular location">
    <subcellularLocation>
        <location evidence="1">Secreted</location>
    </subcellularLocation>
</comment>
<evidence type="ECO:0000256" key="2">
    <source>
        <dbReference type="ARBA" id="ARBA00007518"/>
    </source>
</evidence>
<organism evidence="7 8">
    <name type="scientific">Megalops atlanticus</name>
    <name type="common">Tarpon</name>
    <name type="synonym">Clupea gigantea</name>
    <dbReference type="NCBI Taxonomy" id="7932"/>
    <lineage>
        <taxon>Eukaryota</taxon>
        <taxon>Metazoa</taxon>
        <taxon>Chordata</taxon>
        <taxon>Craniata</taxon>
        <taxon>Vertebrata</taxon>
        <taxon>Euteleostomi</taxon>
        <taxon>Actinopterygii</taxon>
        <taxon>Neopterygii</taxon>
        <taxon>Teleostei</taxon>
        <taxon>Elopiformes</taxon>
        <taxon>Megalopidae</taxon>
        <taxon>Megalops</taxon>
    </lineage>
</organism>
<evidence type="ECO:0000256" key="4">
    <source>
        <dbReference type="ARBA" id="ARBA00022685"/>
    </source>
</evidence>
<evidence type="ECO:0000256" key="1">
    <source>
        <dbReference type="ARBA" id="ARBA00004613"/>
    </source>
</evidence>
<dbReference type="PANTHER" id="PTHR11250:SF5">
    <property type="entry name" value="PROTACHYKININ-1-LIKE ISOFORM X1-RELATED"/>
    <property type="match status" value="1"/>
</dbReference>
<evidence type="ECO:0000256" key="3">
    <source>
        <dbReference type="ARBA" id="ARBA00022525"/>
    </source>
</evidence>